<dbReference type="OrthoDB" id="5292533at2"/>
<dbReference type="RefSeq" id="WP_133594197.1">
    <property type="nucleotide sequence ID" value="NZ_SNVV01000020.1"/>
</dbReference>
<evidence type="ECO:0000313" key="2">
    <source>
        <dbReference type="EMBL" id="TDN47359.1"/>
    </source>
</evidence>
<dbReference type="Proteomes" id="UP000295129">
    <property type="component" value="Unassembled WGS sequence"/>
</dbReference>
<evidence type="ECO:0000313" key="3">
    <source>
        <dbReference type="Proteomes" id="UP000295129"/>
    </source>
</evidence>
<dbReference type="EMBL" id="SNVV01000020">
    <property type="protein sequence ID" value="TDN47359.1"/>
    <property type="molecule type" value="Genomic_DNA"/>
</dbReference>
<reference evidence="2 3" key="1">
    <citation type="submission" date="2019-03" db="EMBL/GenBank/DDBJ databases">
        <title>Genomic Encyclopedia of Type Strains, Phase IV (KMG-IV): sequencing the most valuable type-strain genomes for metagenomic binning, comparative biology and taxonomic classification.</title>
        <authorList>
            <person name="Goeker M."/>
        </authorList>
    </citation>
    <scope>NUCLEOTIDE SEQUENCE [LARGE SCALE GENOMIC DNA]</scope>
    <source>
        <strain evidence="2 3">DSM 12121</strain>
    </source>
</reference>
<proteinExistence type="predicted"/>
<protein>
    <submittedName>
        <fullName evidence="2">NADH dehydrogenase</fullName>
    </submittedName>
</protein>
<sequence>MNRRVVLVGGTGFIGAATANRLTAAALDLLVPTRQARTASPLALLPTVDLIPADVHDPATLLRLFAGAEAVVNLVGILHSRSGSPYGADFAKAHVELPRKIVAAAAQAGVRRLVHISALGASADGPSEYLRSKAAGEEALRAAPPGLSWTILRPSVVFGRNDRFLNLFAQLARRFPLLPLAGAQARFQPVYVEDVAEVIWRCLSEDQVDGQTYEVAGPTVYTLRELVEYVSRLVDAPRPVIPLPDGLAMAQAALMELAPQPLMSRDNVRSMKVDNVASGDPLPFGLAPRSLEALAPAWLAGGNSRGHYDRYRRGLRHNRG</sequence>
<organism evidence="2 3">
    <name type="scientific">Azoarcus indigens</name>
    <dbReference type="NCBI Taxonomy" id="29545"/>
    <lineage>
        <taxon>Bacteria</taxon>
        <taxon>Pseudomonadati</taxon>
        <taxon>Pseudomonadota</taxon>
        <taxon>Betaproteobacteria</taxon>
        <taxon>Rhodocyclales</taxon>
        <taxon>Zoogloeaceae</taxon>
        <taxon>Azoarcus</taxon>
    </lineage>
</organism>
<gene>
    <name evidence="2" type="ORF">C7389_12026</name>
</gene>
<comment type="caution">
    <text evidence="2">The sequence shown here is derived from an EMBL/GenBank/DDBJ whole genome shotgun (WGS) entry which is preliminary data.</text>
</comment>
<dbReference type="PANTHER" id="PTHR12126">
    <property type="entry name" value="NADH-UBIQUINONE OXIDOREDUCTASE 39 KDA SUBUNIT-RELATED"/>
    <property type="match status" value="1"/>
</dbReference>
<dbReference type="InterPro" id="IPR036291">
    <property type="entry name" value="NAD(P)-bd_dom_sf"/>
</dbReference>
<accession>A0A4R6DS69</accession>
<dbReference type="InterPro" id="IPR001509">
    <property type="entry name" value="Epimerase_deHydtase"/>
</dbReference>
<dbReference type="PANTHER" id="PTHR12126:SF11">
    <property type="entry name" value="NADH DEHYDROGENASE [UBIQUINONE] 1 ALPHA SUBCOMPLEX SUBUNIT 9, MITOCHONDRIAL"/>
    <property type="match status" value="1"/>
</dbReference>
<evidence type="ECO:0000259" key="1">
    <source>
        <dbReference type="Pfam" id="PF01370"/>
    </source>
</evidence>
<dbReference type="Pfam" id="PF01370">
    <property type="entry name" value="Epimerase"/>
    <property type="match status" value="1"/>
</dbReference>
<dbReference type="GO" id="GO:0044877">
    <property type="term" value="F:protein-containing complex binding"/>
    <property type="evidence" value="ECO:0007669"/>
    <property type="project" value="TreeGrafter"/>
</dbReference>
<keyword evidence="3" id="KW-1185">Reference proteome</keyword>
<feature type="domain" description="NAD-dependent epimerase/dehydratase" evidence="1">
    <location>
        <begin position="5"/>
        <end position="216"/>
    </location>
</feature>
<dbReference type="Gene3D" id="3.40.50.720">
    <property type="entry name" value="NAD(P)-binding Rossmann-like Domain"/>
    <property type="match status" value="1"/>
</dbReference>
<dbReference type="SUPFAM" id="SSF51735">
    <property type="entry name" value="NAD(P)-binding Rossmann-fold domains"/>
    <property type="match status" value="1"/>
</dbReference>
<name>A0A4R6DS69_9RHOO</name>
<dbReference type="AlphaFoldDB" id="A0A4R6DS69"/>
<dbReference type="InterPro" id="IPR051207">
    <property type="entry name" value="ComplexI_NDUFA9_subunit"/>
</dbReference>
<dbReference type="CDD" id="cd05271">
    <property type="entry name" value="NDUFA9_like_SDR_a"/>
    <property type="match status" value="1"/>
</dbReference>